<dbReference type="OrthoDB" id="193931at2759"/>
<dbReference type="AlphaFoldDB" id="A0A077WBP1"/>
<feature type="domain" description="Protein kinase" evidence="11">
    <location>
        <begin position="135"/>
        <end position="397"/>
    </location>
</feature>
<feature type="compositionally biased region" description="Polar residues" evidence="10">
    <location>
        <begin position="718"/>
        <end position="750"/>
    </location>
</feature>
<evidence type="ECO:0000259" key="12">
    <source>
        <dbReference type="PROSITE" id="PS50032"/>
    </source>
</evidence>
<feature type="region of interest" description="Disordered" evidence="10">
    <location>
        <begin position="413"/>
        <end position="795"/>
    </location>
</feature>
<evidence type="ECO:0000259" key="11">
    <source>
        <dbReference type="PROSITE" id="PS50011"/>
    </source>
</evidence>
<feature type="compositionally biased region" description="Polar residues" evidence="10">
    <location>
        <begin position="644"/>
        <end position="657"/>
    </location>
</feature>
<dbReference type="EC" id="2.7.11.1" evidence="1"/>
<feature type="compositionally biased region" description="Basic and acidic residues" evidence="10">
    <location>
        <begin position="437"/>
        <end position="448"/>
    </location>
</feature>
<feature type="region of interest" description="Disordered" evidence="10">
    <location>
        <begin position="22"/>
        <end position="76"/>
    </location>
</feature>
<feature type="compositionally biased region" description="Polar residues" evidence="10">
    <location>
        <begin position="548"/>
        <end position="563"/>
    </location>
</feature>
<dbReference type="PROSITE" id="PS50032">
    <property type="entry name" value="KA1"/>
    <property type="match status" value="1"/>
</dbReference>
<dbReference type="PROSITE" id="PS50011">
    <property type="entry name" value="PROTEIN_KINASE_DOM"/>
    <property type="match status" value="1"/>
</dbReference>
<organism evidence="13">
    <name type="scientific">Lichtheimia ramosa</name>
    <dbReference type="NCBI Taxonomy" id="688394"/>
    <lineage>
        <taxon>Eukaryota</taxon>
        <taxon>Fungi</taxon>
        <taxon>Fungi incertae sedis</taxon>
        <taxon>Mucoromycota</taxon>
        <taxon>Mucoromycotina</taxon>
        <taxon>Mucoromycetes</taxon>
        <taxon>Mucorales</taxon>
        <taxon>Lichtheimiaceae</taxon>
        <taxon>Lichtheimia</taxon>
    </lineage>
</organism>
<feature type="compositionally biased region" description="Basic and acidic residues" evidence="10">
    <location>
        <begin position="483"/>
        <end position="495"/>
    </location>
</feature>
<dbReference type="InterPro" id="IPR028375">
    <property type="entry name" value="KA1/Ssp2_C"/>
</dbReference>
<dbReference type="InterPro" id="IPR001772">
    <property type="entry name" value="KA1_dom"/>
</dbReference>
<dbReference type="Gene3D" id="3.30.310.80">
    <property type="entry name" value="Kinase associated domain 1, KA1"/>
    <property type="match status" value="1"/>
</dbReference>
<dbReference type="InterPro" id="IPR008271">
    <property type="entry name" value="Ser/Thr_kinase_AS"/>
</dbReference>
<evidence type="ECO:0000256" key="3">
    <source>
        <dbReference type="ARBA" id="ARBA00022679"/>
    </source>
</evidence>
<comment type="catalytic activity">
    <reaction evidence="8">
        <text>L-seryl-[protein] + ATP = O-phospho-L-seryl-[protein] + ADP + H(+)</text>
        <dbReference type="Rhea" id="RHEA:17989"/>
        <dbReference type="Rhea" id="RHEA-COMP:9863"/>
        <dbReference type="Rhea" id="RHEA-COMP:11604"/>
        <dbReference type="ChEBI" id="CHEBI:15378"/>
        <dbReference type="ChEBI" id="CHEBI:29999"/>
        <dbReference type="ChEBI" id="CHEBI:30616"/>
        <dbReference type="ChEBI" id="CHEBI:83421"/>
        <dbReference type="ChEBI" id="CHEBI:456216"/>
        <dbReference type="EC" id="2.7.11.1"/>
    </reaction>
</comment>
<dbReference type="InterPro" id="IPR017441">
    <property type="entry name" value="Protein_kinase_ATP_BS"/>
</dbReference>
<feature type="region of interest" description="Disordered" evidence="10">
    <location>
        <begin position="1008"/>
        <end position="1053"/>
    </location>
</feature>
<dbReference type="SUPFAM" id="SSF56112">
    <property type="entry name" value="Protein kinase-like (PK-like)"/>
    <property type="match status" value="1"/>
</dbReference>
<feature type="compositionally biased region" description="Low complexity" evidence="10">
    <location>
        <begin position="591"/>
        <end position="621"/>
    </location>
</feature>
<proteinExistence type="predicted"/>
<reference evidence="13" key="1">
    <citation type="journal article" date="2014" name="Genome Announc.">
        <title>De novo whole-genome sequence and genome annotation of Lichtheimia ramosa.</title>
        <authorList>
            <person name="Linde J."/>
            <person name="Schwartze V."/>
            <person name="Binder U."/>
            <person name="Lass-Florl C."/>
            <person name="Voigt K."/>
            <person name="Horn F."/>
        </authorList>
    </citation>
    <scope>NUCLEOTIDE SEQUENCE</scope>
    <source>
        <strain evidence="13">JMRC FSU:6197</strain>
    </source>
</reference>
<accession>A0A077WBP1</accession>
<dbReference type="GO" id="GO:0005524">
    <property type="term" value="F:ATP binding"/>
    <property type="evidence" value="ECO:0007669"/>
    <property type="project" value="UniProtKB-UniRule"/>
</dbReference>
<dbReference type="SUPFAM" id="SSF103243">
    <property type="entry name" value="KA1-like"/>
    <property type="match status" value="1"/>
</dbReference>
<dbReference type="EMBL" id="LK023316">
    <property type="protein sequence ID" value="CDS05146.1"/>
    <property type="molecule type" value="Genomic_DNA"/>
</dbReference>
<evidence type="ECO:0000313" key="13">
    <source>
        <dbReference type="EMBL" id="CDS05146.1"/>
    </source>
</evidence>
<feature type="compositionally biased region" description="Basic residues" evidence="10">
    <location>
        <begin position="904"/>
        <end position="919"/>
    </location>
</feature>
<dbReference type="Pfam" id="PF00069">
    <property type="entry name" value="Pkinase"/>
    <property type="match status" value="1"/>
</dbReference>
<keyword evidence="4 9" id="KW-0547">Nucleotide-binding</keyword>
<feature type="compositionally biased region" description="Low complexity" evidence="10">
    <location>
        <begin position="922"/>
        <end position="942"/>
    </location>
</feature>
<dbReference type="PROSITE" id="PS00107">
    <property type="entry name" value="PROTEIN_KINASE_ATP"/>
    <property type="match status" value="1"/>
</dbReference>
<evidence type="ECO:0000256" key="6">
    <source>
        <dbReference type="ARBA" id="ARBA00022840"/>
    </source>
</evidence>
<gene>
    <name evidence="13" type="ORF">LRAMOSA07675</name>
</gene>
<evidence type="ECO:0000256" key="1">
    <source>
        <dbReference type="ARBA" id="ARBA00012513"/>
    </source>
</evidence>
<dbReference type="Gene3D" id="1.10.510.10">
    <property type="entry name" value="Transferase(Phosphotransferase) domain 1"/>
    <property type="match status" value="1"/>
</dbReference>
<dbReference type="GO" id="GO:0005737">
    <property type="term" value="C:cytoplasm"/>
    <property type="evidence" value="ECO:0007669"/>
    <property type="project" value="TreeGrafter"/>
</dbReference>
<evidence type="ECO:0000256" key="2">
    <source>
        <dbReference type="ARBA" id="ARBA00022527"/>
    </source>
</evidence>
<evidence type="ECO:0000256" key="7">
    <source>
        <dbReference type="ARBA" id="ARBA00047899"/>
    </source>
</evidence>
<dbReference type="GO" id="GO:0106310">
    <property type="term" value="F:protein serine kinase activity"/>
    <property type="evidence" value="ECO:0007669"/>
    <property type="project" value="RHEA"/>
</dbReference>
<keyword evidence="6 9" id="KW-0067">ATP-binding</keyword>
<feature type="compositionally biased region" description="Low complexity" evidence="10">
    <location>
        <begin position="32"/>
        <end position="54"/>
    </location>
</feature>
<dbReference type="Pfam" id="PF02149">
    <property type="entry name" value="KA1"/>
    <property type="match status" value="1"/>
</dbReference>
<feature type="compositionally biased region" description="Pro residues" evidence="10">
    <location>
        <begin position="423"/>
        <end position="435"/>
    </location>
</feature>
<evidence type="ECO:0000256" key="4">
    <source>
        <dbReference type="ARBA" id="ARBA00022741"/>
    </source>
</evidence>
<feature type="compositionally biased region" description="Low complexity" evidence="10">
    <location>
        <begin position="692"/>
        <end position="703"/>
    </location>
</feature>
<dbReference type="InterPro" id="IPR000719">
    <property type="entry name" value="Prot_kinase_dom"/>
</dbReference>
<keyword evidence="3" id="KW-0808">Transferase</keyword>
<dbReference type="PANTHER" id="PTHR24346">
    <property type="entry name" value="MAP/MICROTUBULE AFFINITY-REGULATING KINASE"/>
    <property type="match status" value="1"/>
</dbReference>
<comment type="catalytic activity">
    <reaction evidence="7">
        <text>L-threonyl-[protein] + ATP = O-phospho-L-threonyl-[protein] + ADP + H(+)</text>
        <dbReference type="Rhea" id="RHEA:46608"/>
        <dbReference type="Rhea" id="RHEA-COMP:11060"/>
        <dbReference type="Rhea" id="RHEA-COMP:11605"/>
        <dbReference type="ChEBI" id="CHEBI:15378"/>
        <dbReference type="ChEBI" id="CHEBI:30013"/>
        <dbReference type="ChEBI" id="CHEBI:30616"/>
        <dbReference type="ChEBI" id="CHEBI:61977"/>
        <dbReference type="ChEBI" id="CHEBI:456216"/>
        <dbReference type="EC" id="2.7.11.1"/>
    </reaction>
</comment>
<evidence type="ECO:0000256" key="10">
    <source>
        <dbReference type="SAM" id="MobiDB-lite"/>
    </source>
</evidence>
<keyword evidence="5" id="KW-0418">Kinase</keyword>
<dbReference type="FunFam" id="1.10.510.10:FF:000636">
    <property type="entry name" value="Non-specific serine/threonine protein kinase"/>
    <property type="match status" value="1"/>
</dbReference>
<evidence type="ECO:0000256" key="5">
    <source>
        <dbReference type="ARBA" id="ARBA00022777"/>
    </source>
</evidence>
<dbReference type="GO" id="GO:0004674">
    <property type="term" value="F:protein serine/threonine kinase activity"/>
    <property type="evidence" value="ECO:0007669"/>
    <property type="project" value="UniProtKB-KW"/>
</dbReference>
<feature type="region of interest" description="Disordered" evidence="10">
    <location>
        <begin position="885"/>
        <end position="946"/>
    </location>
</feature>
<dbReference type="FunFam" id="3.30.200.20:FF:000003">
    <property type="entry name" value="Non-specific serine/threonine protein kinase"/>
    <property type="match status" value="1"/>
</dbReference>
<dbReference type="GO" id="GO:0035556">
    <property type="term" value="P:intracellular signal transduction"/>
    <property type="evidence" value="ECO:0007669"/>
    <property type="project" value="TreeGrafter"/>
</dbReference>
<dbReference type="PROSITE" id="PS00108">
    <property type="entry name" value="PROTEIN_KINASE_ST"/>
    <property type="match status" value="1"/>
</dbReference>
<feature type="compositionally biased region" description="Low complexity" evidence="10">
    <location>
        <begin position="1032"/>
        <end position="1047"/>
    </location>
</feature>
<evidence type="ECO:0000256" key="9">
    <source>
        <dbReference type="PROSITE-ProRule" id="PRU10141"/>
    </source>
</evidence>
<dbReference type="SMART" id="SM00220">
    <property type="entry name" value="S_TKc"/>
    <property type="match status" value="1"/>
</dbReference>
<dbReference type="PANTHER" id="PTHR24346:SF110">
    <property type="entry name" value="NON-SPECIFIC SERINE_THREONINE PROTEIN KINASE"/>
    <property type="match status" value="1"/>
</dbReference>
<keyword evidence="2" id="KW-0723">Serine/threonine-protein kinase</keyword>
<name>A0A077WBP1_9FUNG</name>
<protein>
    <recommendedName>
        <fullName evidence="1">non-specific serine/threonine protein kinase</fullName>
        <ecNumber evidence="1">2.7.11.1</ecNumber>
    </recommendedName>
</protein>
<feature type="binding site" evidence="9">
    <location>
        <position position="168"/>
    </location>
    <ligand>
        <name>ATP</name>
        <dbReference type="ChEBI" id="CHEBI:30616"/>
    </ligand>
</feature>
<sequence>MTIDHASITTNQPQHPLLQDDIVQEQQRQRPQSTLTESTTTQSNNYYNSSQYYASPPPPSPGFAPRHQQQQQRAYSVTAMPSELQHAVLRHQQQLAEQQQQLLAQTAEQPWWQYYYQLYHYHPPPGRKPTVFGPYLLLQTLGEGEFGKVKLGIHIETGHEVAIKLIKKDNIDSTTRMSKVEREINVLRKVRHPYIVKLYDVLETERYIGIILQCASGGELFEYILAHRYLKEKDASRLFAQLISGVHYMHQKHIIHRDLKLENLLLDRNRCVIITDFGFANQFSSTKDDLMSTSCGSPCYAAPELVISEGLYVGSAVDIWSCGVILYAMLCGYLPFDDDPANPDGDNINLLYKYILNTELAFPDYVSPEARDLLRKMLVPDPAKRCTMETIMDHPWLSQHRALFHRSIHELEREAESTADLPLPTPVQEPTPPPVQHDIKESMDHEDGVVPESEEPMAVPTTSTNQDQADDDDQMVPQDNMDIDSRDTSEKEKENPAQNDSVSELGAEDNKTPVAASITKEEEEDVYNNPSSLELPASAHNTEEQSEAQHPQPSEEQQDTNMVDEQPEPPITPQPRPTASSKKRGSDRIKSLLLPKTTSSSSKRPVSALPSQQSSSATSGSILHAKFLSSVQRQQQHDPAMTETMITSPASTMSTPNGVGHLEYKPLPQTPSNDKRDSSRASLYQPRPPVMQPSTPTPQSSSRGTRRKALSLLVNPMATDSETGKKTISFSNRRSSSRPTAVSTTGNSKPSIKVVKEDDERQPTPSASEQPVSRMPPSPTSPDPSSKEFKHKSAGKKFMDWFKKKPMATRDNYPLHHGGATATNKPLGSYGVDFNDSKLRTYHGAVAQNALTSRRPQQVILEVKQTLIKIGIDVKDDGEFKLKCVRRKRRQSQHPSPSSSTDPKKRRMNGAPRFRKLLRRPSNNPSNTASTTTTTAEDNNASLIYGDPVVDPGEEVRFDIEVCKIKNLPGLYIVDIRRMRGNVWSYKFLYHTVLGALDLGGKGGYMSTRNPDLLQPPQSNKSSSNHGEPTTSSNRVSMASSSNNSSSVLDEVVPEETAIQVQAAS</sequence>
<evidence type="ECO:0000256" key="8">
    <source>
        <dbReference type="ARBA" id="ARBA00048679"/>
    </source>
</evidence>
<feature type="domain" description="KA1" evidence="12">
    <location>
        <begin position="949"/>
        <end position="999"/>
    </location>
</feature>
<dbReference type="InterPro" id="IPR011009">
    <property type="entry name" value="Kinase-like_dom_sf"/>
</dbReference>
<feature type="compositionally biased region" description="Polar residues" evidence="10">
    <location>
        <begin position="1016"/>
        <end position="1031"/>
    </location>
</feature>